<comment type="caution">
    <text evidence="2">The sequence shown here is derived from an EMBL/GenBank/DDBJ whole genome shotgun (WGS) entry which is preliminary data.</text>
</comment>
<evidence type="ECO:0000256" key="1">
    <source>
        <dbReference type="SAM" id="Phobius"/>
    </source>
</evidence>
<keyword evidence="1" id="KW-0812">Transmembrane</keyword>
<keyword evidence="1" id="KW-0472">Membrane</keyword>
<sequence>MYERKSTLNAGHVVLLFFMLCIIIQVIRYSIYENGRYHINSKEKLIQYVIKDEAKLDKLVNSLVNSKEFFDKKRISIDYYTETSKYYTNYNNELLNEIFYNYKVSNLYANNEKRIYVEFSLMKRSNIAYGYGFYYTEDDKPRAWQSDDEDRLIVNGNGYIDEKEKEYYTEKIINHWYYYQINNWGF</sequence>
<evidence type="ECO:0000313" key="3">
    <source>
        <dbReference type="Proteomes" id="UP000003011"/>
    </source>
</evidence>
<dbReference type="Proteomes" id="UP000003011">
    <property type="component" value="Unassembled WGS sequence"/>
</dbReference>
<accession>G5GFZ4</accession>
<dbReference type="RefSeq" id="WP_005539558.1">
    <property type="nucleotide sequence ID" value="NZ_JH378829.1"/>
</dbReference>
<keyword evidence="1" id="KW-1133">Transmembrane helix</keyword>
<dbReference type="OrthoDB" id="2004351at2"/>
<proteinExistence type="predicted"/>
<evidence type="ECO:0000313" key="2">
    <source>
        <dbReference type="EMBL" id="EHI56418.1"/>
    </source>
</evidence>
<dbReference type="AlphaFoldDB" id="G5GFZ4"/>
<name>G5GFZ4_9FIRM</name>
<keyword evidence="3" id="KW-1185">Reference proteome</keyword>
<protein>
    <submittedName>
        <fullName evidence="2">Uncharacterized protein</fullName>
    </submittedName>
</protein>
<dbReference type="HOGENOM" id="CLU_1452635_0_0_9"/>
<dbReference type="EMBL" id="ACZL01000009">
    <property type="protein sequence ID" value="EHI56418.1"/>
    <property type="molecule type" value="Genomic_DNA"/>
</dbReference>
<gene>
    <name evidence="2" type="ORF">HMPREF9333_00483</name>
</gene>
<reference evidence="2 3" key="1">
    <citation type="submission" date="2011-08" db="EMBL/GenBank/DDBJ databases">
        <title>The Genome Sequence of Johnsonella ignava ATCC 51276.</title>
        <authorList>
            <consortium name="The Broad Institute Genome Sequencing Platform"/>
            <person name="Earl A."/>
            <person name="Ward D."/>
            <person name="Feldgarden M."/>
            <person name="Gevers D."/>
            <person name="Izard J."/>
            <person name="Blanton J.M."/>
            <person name="Baranova O.V."/>
            <person name="Dewhirst F.E."/>
            <person name="Young S.K."/>
            <person name="Zeng Q."/>
            <person name="Gargeya S."/>
            <person name="Fitzgerald M."/>
            <person name="Haas B."/>
            <person name="Abouelleil A."/>
            <person name="Alvarado L."/>
            <person name="Arachchi H.M."/>
            <person name="Berlin A."/>
            <person name="Brown A."/>
            <person name="Chapman S.B."/>
            <person name="Chen Z."/>
            <person name="Dunbar C."/>
            <person name="Freedman E."/>
            <person name="Gearin G."/>
            <person name="Gellesch M."/>
            <person name="Goldberg J."/>
            <person name="Griggs A."/>
            <person name="Gujja S."/>
            <person name="Heiman D."/>
            <person name="Howarth C."/>
            <person name="Larson L."/>
            <person name="Lui A."/>
            <person name="MacDonald P.J.P."/>
            <person name="Montmayeur A."/>
            <person name="Murphy C."/>
            <person name="Neiman D."/>
            <person name="Pearson M."/>
            <person name="Priest M."/>
            <person name="Roberts A."/>
            <person name="Saif S."/>
            <person name="Shea T."/>
            <person name="Shenoy N."/>
            <person name="Sisk P."/>
            <person name="Stolte C."/>
            <person name="Sykes S."/>
            <person name="Wortman J."/>
            <person name="Nusbaum C."/>
            <person name="Birren B."/>
        </authorList>
    </citation>
    <scope>NUCLEOTIDE SEQUENCE [LARGE SCALE GENOMIC DNA]</scope>
    <source>
        <strain evidence="2 3">ATCC 51276</strain>
    </source>
</reference>
<organism evidence="2 3">
    <name type="scientific">Johnsonella ignava ATCC 51276</name>
    <dbReference type="NCBI Taxonomy" id="679200"/>
    <lineage>
        <taxon>Bacteria</taxon>
        <taxon>Bacillati</taxon>
        <taxon>Bacillota</taxon>
        <taxon>Clostridia</taxon>
        <taxon>Lachnospirales</taxon>
        <taxon>Lachnospiraceae</taxon>
        <taxon>Johnsonella</taxon>
    </lineage>
</organism>
<feature type="transmembrane region" description="Helical" evidence="1">
    <location>
        <begin position="12"/>
        <end position="31"/>
    </location>
</feature>